<dbReference type="AlphaFoldDB" id="A0AAU9F2G2"/>
<sequence>MDNLLVVKDLTKNFGGLAAVSEVSFEVRRGEILGLIGPNGAGKTTLFNLISGLLASDRGSITLEGEELSKKPPYKRSAMGVGRTFQVVRPFDMTVLENVMVPIFAHYKTAKEARQKAHEILEMVKISHLAEKMPANLTLAQRKRIEVARALATKPKLLLLDEVLAGLNPSEVAENLPLIRQVRDSGVTILFIEHLMDAMMAISERVLVMDQGALIACGTPDEVTSDQCVITAYLGEEAPEC</sequence>
<dbReference type="InterPro" id="IPR003439">
    <property type="entry name" value="ABC_transporter-like_ATP-bd"/>
</dbReference>
<dbReference type="InterPro" id="IPR027417">
    <property type="entry name" value="P-loop_NTPase"/>
</dbReference>
<dbReference type="InterPro" id="IPR032823">
    <property type="entry name" value="BCA_ABC_TP_C"/>
</dbReference>
<keyword evidence="2" id="KW-0547">Nucleotide-binding</keyword>
<dbReference type="PANTHER" id="PTHR45772">
    <property type="entry name" value="CONSERVED COMPONENT OF ABC TRANSPORTER FOR NATURAL AMINO ACIDS-RELATED"/>
    <property type="match status" value="1"/>
</dbReference>
<evidence type="ECO:0000256" key="1">
    <source>
        <dbReference type="ARBA" id="ARBA00022448"/>
    </source>
</evidence>
<dbReference type="GO" id="GO:0015808">
    <property type="term" value="P:L-alanine transport"/>
    <property type="evidence" value="ECO:0007669"/>
    <property type="project" value="TreeGrafter"/>
</dbReference>
<dbReference type="SUPFAM" id="SSF52540">
    <property type="entry name" value="P-loop containing nucleoside triphosphate hydrolases"/>
    <property type="match status" value="1"/>
</dbReference>
<dbReference type="KEGG" id="dmp:FAK_16130"/>
<evidence type="ECO:0000256" key="2">
    <source>
        <dbReference type="ARBA" id="ARBA00022741"/>
    </source>
</evidence>
<dbReference type="InterPro" id="IPR003593">
    <property type="entry name" value="AAA+_ATPase"/>
</dbReference>
<keyword evidence="3 5" id="KW-0067">ATP-binding</keyword>
<proteinExistence type="predicted"/>
<dbReference type="InterPro" id="IPR051120">
    <property type="entry name" value="ABC_AA/LPS_Transport"/>
</dbReference>
<dbReference type="GO" id="GO:0005524">
    <property type="term" value="F:ATP binding"/>
    <property type="evidence" value="ECO:0007669"/>
    <property type="project" value="UniProtKB-KW"/>
</dbReference>
<dbReference type="SMART" id="SM00382">
    <property type="entry name" value="AAA"/>
    <property type="match status" value="1"/>
</dbReference>
<reference evidence="6" key="1">
    <citation type="journal article" date="2023" name="Arch. Microbiol.">
        <title>Desulfoferula mesophilus gen. nov. sp. nov., a mesophilic sulfate-reducing bacterium isolated from a brackish lake sediment.</title>
        <authorList>
            <person name="Watanabe T."/>
            <person name="Yabe T."/>
            <person name="Tsuji J.M."/>
            <person name="Fukui M."/>
        </authorList>
    </citation>
    <scope>NUCLEOTIDE SEQUENCE [LARGE SCALE GENOMIC DNA]</scope>
    <source>
        <strain evidence="6">12FAK</strain>
    </source>
</reference>
<dbReference type="GO" id="GO:0042941">
    <property type="term" value="P:D-alanine transmembrane transport"/>
    <property type="evidence" value="ECO:0007669"/>
    <property type="project" value="TreeGrafter"/>
</dbReference>
<organism evidence="5 6">
    <name type="scientific">Desulfoferula mesophila</name>
    <dbReference type="NCBI Taxonomy" id="3058419"/>
    <lineage>
        <taxon>Bacteria</taxon>
        <taxon>Pseudomonadati</taxon>
        <taxon>Thermodesulfobacteriota</taxon>
        <taxon>Desulfarculia</taxon>
        <taxon>Desulfarculales</taxon>
        <taxon>Desulfarculaceae</taxon>
        <taxon>Desulfoferula</taxon>
    </lineage>
</organism>
<protein>
    <submittedName>
        <fullName evidence="5">ABC transporter ATP-binding protein</fullName>
    </submittedName>
</protein>
<dbReference type="CDD" id="cd03219">
    <property type="entry name" value="ABC_Mj1267_LivG_branched"/>
    <property type="match status" value="1"/>
</dbReference>
<dbReference type="Proteomes" id="UP001366166">
    <property type="component" value="Chromosome"/>
</dbReference>
<evidence type="ECO:0000313" key="5">
    <source>
        <dbReference type="EMBL" id="BEQ14547.1"/>
    </source>
</evidence>
<dbReference type="GO" id="GO:1903805">
    <property type="term" value="P:L-valine import across plasma membrane"/>
    <property type="evidence" value="ECO:0007669"/>
    <property type="project" value="TreeGrafter"/>
</dbReference>
<dbReference type="RefSeq" id="WP_338606251.1">
    <property type="nucleotide sequence ID" value="NZ_AP028679.1"/>
</dbReference>
<dbReference type="GO" id="GO:0005886">
    <property type="term" value="C:plasma membrane"/>
    <property type="evidence" value="ECO:0007669"/>
    <property type="project" value="TreeGrafter"/>
</dbReference>
<dbReference type="GO" id="GO:0005304">
    <property type="term" value="F:L-valine transmembrane transporter activity"/>
    <property type="evidence" value="ECO:0007669"/>
    <property type="project" value="TreeGrafter"/>
</dbReference>
<evidence type="ECO:0000256" key="3">
    <source>
        <dbReference type="ARBA" id="ARBA00022840"/>
    </source>
</evidence>
<evidence type="ECO:0000313" key="6">
    <source>
        <dbReference type="Proteomes" id="UP001366166"/>
    </source>
</evidence>
<accession>A0AAU9F2G2</accession>
<dbReference type="GO" id="GO:0015192">
    <property type="term" value="F:L-phenylalanine transmembrane transporter activity"/>
    <property type="evidence" value="ECO:0007669"/>
    <property type="project" value="TreeGrafter"/>
</dbReference>
<dbReference type="Pfam" id="PF00005">
    <property type="entry name" value="ABC_tran"/>
    <property type="match status" value="1"/>
</dbReference>
<dbReference type="EMBL" id="AP028679">
    <property type="protein sequence ID" value="BEQ14547.1"/>
    <property type="molecule type" value="Genomic_DNA"/>
</dbReference>
<gene>
    <name evidence="5" type="ORF">FAK_16130</name>
</gene>
<keyword evidence="6" id="KW-1185">Reference proteome</keyword>
<dbReference type="GO" id="GO:0016887">
    <property type="term" value="F:ATP hydrolysis activity"/>
    <property type="evidence" value="ECO:0007669"/>
    <property type="project" value="InterPro"/>
</dbReference>
<dbReference type="Pfam" id="PF12399">
    <property type="entry name" value="BCA_ABC_TP_C"/>
    <property type="match status" value="1"/>
</dbReference>
<evidence type="ECO:0000259" key="4">
    <source>
        <dbReference type="SMART" id="SM00382"/>
    </source>
</evidence>
<dbReference type="Gene3D" id="3.40.50.300">
    <property type="entry name" value="P-loop containing nucleotide triphosphate hydrolases"/>
    <property type="match status" value="1"/>
</dbReference>
<dbReference type="GO" id="GO:0015188">
    <property type="term" value="F:L-isoleucine transmembrane transporter activity"/>
    <property type="evidence" value="ECO:0007669"/>
    <property type="project" value="TreeGrafter"/>
</dbReference>
<keyword evidence="1" id="KW-0813">Transport</keyword>
<feature type="domain" description="AAA+ ATPase" evidence="4">
    <location>
        <begin position="29"/>
        <end position="213"/>
    </location>
</feature>
<name>A0AAU9F2G2_9BACT</name>
<dbReference type="PANTHER" id="PTHR45772:SF7">
    <property type="entry name" value="AMINO ACID ABC TRANSPORTER ATP-BINDING PROTEIN"/>
    <property type="match status" value="1"/>
</dbReference>
<dbReference type="GO" id="GO:1903806">
    <property type="term" value="P:L-isoleucine import across plasma membrane"/>
    <property type="evidence" value="ECO:0007669"/>
    <property type="project" value="TreeGrafter"/>
</dbReference>